<proteinExistence type="predicted"/>
<accession>A0A814LLQ4</accession>
<evidence type="ECO:0000313" key="2">
    <source>
        <dbReference type="EMBL" id="CAF1067939.1"/>
    </source>
</evidence>
<sequence length="82" mass="9263">MTQISVSKSKTTKPFKRGIIRNRENISDETSDEELGNFVSKKQDNGHNGQYDDKVNETSQNVNSNNFEIQNTKGGIQAQMEI</sequence>
<keyword evidence="3" id="KW-1185">Reference proteome</keyword>
<evidence type="ECO:0000256" key="1">
    <source>
        <dbReference type="SAM" id="MobiDB-lite"/>
    </source>
</evidence>
<dbReference type="Proteomes" id="UP000663879">
    <property type="component" value="Unassembled WGS sequence"/>
</dbReference>
<organism evidence="2 3">
    <name type="scientific">Brachionus calyciflorus</name>
    <dbReference type="NCBI Taxonomy" id="104777"/>
    <lineage>
        <taxon>Eukaryota</taxon>
        <taxon>Metazoa</taxon>
        <taxon>Spiralia</taxon>
        <taxon>Gnathifera</taxon>
        <taxon>Rotifera</taxon>
        <taxon>Eurotatoria</taxon>
        <taxon>Monogononta</taxon>
        <taxon>Pseudotrocha</taxon>
        <taxon>Ploima</taxon>
        <taxon>Brachionidae</taxon>
        <taxon>Brachionus</taxon>
    </lineage>
</organism>
<gene>
    <name evidence="2" type="ORF">OXX778_LOCUS19591</name>
</gene>
<feature type="compositionally biased region" description="Basic and acidic residues" evidence="1">
    <location>
        <begin position="41"/>
        <end position="56"/>
    </location>
</feature>
<dbReference type="EMBL" id="CAJNOC010006018">
    <property type="protein sequence ID" value="CAF1067939.1"/>
    <property type="molecule type" value="Genomic_DNA"/>
</dbReference>
<protein>
    <submittedName>
        <fullName evidence="2">Uncharacterized protein</fullName>
    </submittedName>
</protein>
<comment type="caution">
    <text evidence="2">The sequence shown here is derived from an EMBL/GenBank/DDBJ whole genome shotgun (WGS) entry which is preliminary data.</text>
</comment>
<name>A0A814LLQ4_9BILA</name>
<reference evidence="2" key="1">
    <citation type="submission" date="2021-02" db="EMBL/GenBank/DDBJ databases">
        <authorList>
            <person name="Nowell W R."/>
        </authorList>
    </citation>
    <scope>NUCLEOTIDE SEQUENCE</scope>
    <source>
        <strain evidence="2">Ploen Becks lab</strain>
    </source>
</reference>
<evidence type="ECO:0000313" key="3">
    <source>
        <dbReference type="Proteomes" id="UP000663879"/>
    </source>
</evidence>
<feature type="compositionally biased region" description="Basic residues" evidence="1">
    <location>
        <begin position="10"/>
        <end position="20"/>
    </location>
</feature>
<dbReference type="AlphaFoldDB" id="A0A814LLQ4"/>
<feature type="region of interest" description="Disordered" evidence="1">
    <location>
        <begin position="1"/>
        <end position="57"/>
    </location>
</feature>